<evidence type="ECO:0000256" key="1">
    <source>
        <dbReference type="ARBA" id="ARBA00004141"/>
    </source>
</evidence>
<evidence type="ECO:0000256" key="4">
    <source>
        <dbReference type="ARBA" id="ARBA00023136"/>
    </source>
</evidence>
<comment type="subcellular location">
    <subcellularLocation>
        <location evidence="1">Membrane</location>
        <topology evidence="1">Multi-pass membrane protein</topology>
    </subcellularLocation>
</comment>
<evidence type="ECO:0000313" key="6">
    <source>
        <dbReference type="EMBL" id="KXT07550.1"/>
    </source>
</evidence>
<dbReference type="SUPFAM" id="SSF103473">
    <property type="entry name" value="MFS general substrate transporter"/>
    <property type="match status" value="1"/>
</dbReference>
<dbReference type="GO" id="GO:0016020">
    <property type="term" value="C:membrane"/>
    <property type="evidence" value="ECO:0007669"/>
    <property type="project" value="UniProtKB-SubCell"/>
</dbReference>
<keyword evidence="2 5" id="KW-0812">Transmembrane</keyword>
<dbReference type="PANTHER" id="PTHR42718">
    <property type="entry name" value="MAJOR FACILITATOR SUPERFAMILY MULTIDRUG TRANSPORTER MFSC"/>
    <property type="match status" value="1"/>
</dbReference>
<accession>A0A139HYH9</accession>
<feature type="transmembrane region" description="Helical" evidence="5">
    <location>
        <begin position="77"/>
        <end position="93"/>
    </location>
</feature>
<keyword evidence="7" id="KW-1185">Reference proteome</keyword>
<dbReference type="InterPro" id="IPR036259">
    <property type="entry name" value="MFS_trans_sf"/>
</dbReference>
<comment type="caution">
    <text evidence="6">The sequence shown here is derived from an EMBL/GenBank/DDBJ whole genome shotgun (WGS) entry which is preliminary data.</text>
</comment>
<feature type="transmembrane region" description="Helical" evidence="5">
    <location>
        <begin position="25"/>
        <end position="42"/>
    </location>
</feature>
<keyword evidence="3 5" id="KW-1133">Transmembrane helix</keyword>
<evidence type="ECO:0000256" key="2">
    <source>
        <dbReference type="ARBA" id="ARBA00022692"/>
    </source>
</evidence>
<evidence type="ECO:0000256" key="3">
    <source>
        <dbReference type="ARBA" id="ARBA00022989"/>
    </source>
</evidence>
<proteinExistence type="predicted"/>
<sequence length="169" mass="18631">MTWFALPTNTARRTRSDSQREHFDHLGAIAGVAGLILINFALNKARQSDGTWSYYLFLLLIVIRDLPPLTVASQFSSVAPVGFCAAMVVPYLLRKMRVPYTVVSILIAPLAMNWSFPSGTTLMSNAVSKKHQGVAASLISTGLWIATQRLAMVFWEASTMLGGWELRVV</sequence>
<dbReference type="AlphaFoldDB" id="A0A139HYH9"/>
<protein>
    <submittedName>
        <fullName evidence="6">Uncharacterized protein</fullName>
    </submittedName>
</protein>
<dbReference type="OrthoDB" id="2428527at2759"/>
<keyword evidence="4 5" id="KW-0472">Membrane</keyword>
<dbReference type="EMBL" id="LFZN01000001">
    <property type="protein sequence ID" value="KXT07550.1"/>
    <property type="molecule type" value="Genomic_DNA"/>
</dbReference>
<evidence type="ECO:0000256" key="5">
    <source>
        <dbReference type="SAM" id="Phobius"/>
    </source>
</evidence>
<dbReference type="PANTHER" id="PTHR42718:SF1">
    <property type="entry name" value="LOW AFFINITY AMMONIUM TRANSPORTER"/>
    <property type="match status" value="1"/>
</dbReference>
<feature type="transmembrane region" description="Helical" evidence="5">
    <location>
        <begin position="54"/>
        <end position="71"/>
    </location>
</feature>
<reference evidence="6 7" key="1">
    <citation type="submission" date="2015-07" db="EMBL/GenBank/DDBJ databases">
        <title>Comparative genomics of the Sigatoka disease complex on banana suggests a link between parallel evolutionary changes in Pseudocercospora fijiensis and Pseudocercospora eumusae and increased virulence on the banana host.</title>
        <authorList>
            <person name="Chang T.-C."/>
            <person name="Salvucci A."/>
            <person name="Crous P.W."/>
            <person name="Stergiopoulos I."/>
        </authorList>
    </citation>
    <scope>NUCLEOTIDE SEQUENCE [LARGE SCALE GENOMIC DNA]</scope>
    <source>
        <strain evidence="6 7">CBS 114824</strain>
    </source>
</reference>
<dbReference type="Proteomes" id="UP000070133">
    <property type="component" value="Unassembled WGS sequence"/>
</dbReference>
<organism evidence="6 7">
    <name type="scientific">Pseudocercospora eumusae</name>
    <dbReference type="NCBI Taxonomy" id="321146"/>
    <lineage>
        <taxon>Eukaryota</taxon>
        <taxon>Fungi</taxon>
        <taxon>Dikarya</taxon>
        <taxon>Ascomycota</taxon>
        <taxon>Pezizomycotina</taxon>
        <taxon>Dothideomycetes</taxon>
        <taxon>Dothideomycetidae</taxon>
        <taxon>Mycosphaerellales</taxon>
        <taxon>Mycosphaerellaceae</taxon>
        <taxon>Pseudocercospora</taxon>
    </lineage>
</organism>
<feature type="transmembrane region" description="Helical" evidence="5">
    <location>
        <begin position="100"/>
        <end position="116"/>
    </location>
</feature>
<evidence type="ECO:0000313" key="7">
    <source>
        <dbReference type="Proteomes" id="UP000070133"/>
    </source>
</evidence>
<gene>
    <name evidence="6" type="ORF">AC578_10260</name>
</gene>
<name>A0A139HYH9_9PEZI</name>